<gene>
    <name evidence="1" type="ORF">Aco04nite_35760</name>
</gene>
<dbReference type="Proteomes" id="UP000680865">
    <property type="component" value="Unassembled WGS sequence"/>
</dbReference>
<dbReference type="AlphaFoldDB" id="A0A919VRB9"/>
<sequence>MGAAPAIRRATVKGFIAGGDQSMMTCKCKGNPAYVPTVEGCYARLFAVNSTDALASLGATIQAG</sequence>
<comment type="caution">
    <text evidence="1">The sequence shown here is derived from an EMBL/GenBank/DDBJ whole genome shotgun (WGS) entry which is preliminary data.</text>
</comment>
<evidence type="ECO:0000313" key="2">
    <source>
        <dbReference type="Proteomes" id="UP000680865"/>
    </source>
</evidence>
<protein>
    <submittedName>
        <fullName evidence="1">Uncharacterized protein</fullName>
    </submittedName>
</protein>
<proteinExistence type="predicted"/>
<reference evidence="1" key="1">
    <citation type="submission" date="2021-03" db="EMBL/GenBank/DDBJ databases">
        <title>Whole genome shotgun sequence of Actinoplanes consettensis NBRC 14913.</title>
        <authorList>
            <person name="Komaki H."/>
            <person name="Tamura T."/>
        </authorList>
    </citation>
    <scope>NUCLEOTIDE SEQUENCE</scope>
    <source>
        <strain evidence="1">NBRC 14913</strain>
    </source>
</reference>
<keyword evidence="2" id="KW-1185">Reference proteome</keyword>
<evidence type="ECO:0000313" key="1">
    <source>
        <dbReference type="EMBL" id="GIM73541.1"/>
    </source>
</evidence>
<accession>A0A919VRB9</accession>
<name>A0A919VRB9_9ACTN</name>
<organism evidence="1 2">
    <name type="scientific">Winogradskya consettensis</name>
    <dbReference type="NCBI Taxonomy" id="113560"/>
    <lineage>
        <taxon>Bacteria</taxon>
        <taxon>Bacillati</taxon>
        <taxon>Actinomycetota</taxon>
        <taxon>Actinomycetes</taxon>
        <taxon>Micromonosporales</taxon>
        <taxon>Micromonosporaceae</taxon>
        <taxon>Winogradskya</taxon>
    </lineage>
</organism>
<dbReference type="EMBL" id="BOQP01000017">
    <property type="protein sequence ID" value="GIM73541.1"/>
    <property type="molecule type" value="Genomic_DNA"/>
</dbReference>